<name>A0A939B8P9_9BACT</name>
<reference evidence="1" key="1">
    <citation type="submission" date="2020-08" db="EMBL/GenBank/DDBJ databases">
        <authorList>
            <person name="Cejkova D."/>
            <person name="Kubasova T."/>
            <person name="Jahodarova E."/>
            <person name="Rychlik I."/>
        </authorList>
    </citation>
    <scope>NUCLEOTIDE SEQUENCE</scope>
    <source>
        <strain evidence="1">An824</strain>
    </source>
</reference>
<reference evidence="1" key="2">
    <citation type="journal article" date="2021" name="Sci. Rep.">
        <title>The distribution of antibiotic resistance genes in chicken gut microbiota commensals.</title>
        <authorList>
            <person name="Juricova H."/>
            <person name="Matiasovicova J."/>
            <person name="Kubasova T."/>
            <person name="Cejkova D."/>
            <person name="Rychlik I."/>
        </authorList>
    </citation>
    <scope>NUCLEOTIDE SEQUENCE</scope>
    <source>
        <strain evidence="1">An824</strain>
    </source>
</reference>
<dbReference type="Proteomes" id="UP000706891">
    <property type="component" value="Unassembled WGS sequence"/>
</dbReference>
<protein>
    <submittedName>
        <fullName evidence="1">Uncharacterized protein</fullName>
    </submittedName>
</protein>
<dbReference type="EMBL" id="JACJJG010000241">
    <property type="protein sequence ID" value="MBM6675085.1"/>
    <property type="molecule type" value="Genomic_DNA"/>
</dbReference>
<comment type="caution">
    <text evidence="1">The sequence shown here is derived from an EMBL/GenBank/DDBJ whole genome shotgun (WGS) entry which is preliminary data.</text>
</comment>
<keyword evidence="2" id="KW-1185">Reference proteome</keyword>
<feature type="non-terminal residue" evidence="1">
    <location>
        <position position="1"/>
    </location>
</feature>
<gene>
    <name evidence="1" type="ORF">H6A34_14575</name>
</gene>
<dbReference type="AlphaFoldDB" id="A0A939B8P9"/>
<accession>A0A939B8P9</accession>
<organism evidence="1 2">
    <name type="scientific">Marseilla massiliensis</name>
    <dbReference type="NCBI Taxonomy" id="1841864"/>
    <lineage>
        <taxon>Bacteria</taxon>
        <taxon>Pseudomonadati</taxon>
        <taxon>Bacteroidota</taxon>
        <taxon>Bacteroidia</taxon>
        <taxon>Bacteroidales</taxon>
        <taxon>Prevotellaceae</taxon>
        <taxon>Marseilla</taxon>
    </lineage>
</organism>
<evidence type="ECO:0000313" key="1">
    <source>
        <dbReference type="EMBL" id="MBM6675085.1"/>
    </source>
</evidence>
<proteinExistence type="predicted"/>
<evidence type="ECO:0000313" key="2">
    <source>
        <dbReference type="Proteomes" id="UP000706891"/>
    </source>
</evidence>
<sequence length="58" mass="6952">MYYHEEDVDRCPWCGEWFVKDDGHESELTGNCYCSEECREKAEDCYISEHRRVELKAA</sequence>